<dbReference type="Gene3D" id="1.10.10.10">
    <property type="entry name" value="Winged helix-like DNA-binding domain superfamily/Winged helix DNA-binding domain"/>
    <property type="match status" value="1"/>
</dbReference>
<dbReference type="GO" id="GO:0016987">
    <property type="term" value="F:sigma factor activity"/>
    <property type="evidence" value="ECO:0007669"/>
    <property type="project" value="UniProtKB-KW"/>
</dbReference>
<dbReference type="EMBL" id="MFUJ01000020">
    <property type="protein sequence ID" value="OGI79240.1"/>
    <property type="molecule type" value="Genomic_DNA"/>
</dbReference>
<dbReference type="PANTHER" id="PTHR43133:SF8">
    <property type="entry name" value="RNA POLYMERASE SIGMA FACTOR HI_1459-RELATED"/>
    <property type="match status" value="1"/>
</dbReference>
<dbReference type="InterPro" id="IPR007630">
    <property type="entry name" value="RNA_pol_sigma70_r4"/>
</dbReference>
<dbReference type="Pfam" id="PF04542">
    <property type="entry name" value="Sigma70_r2"/>
    <property type="match status" value="1"/>
</dbReference>
<keyword evidence="3" id="KW-0731">Sigma factor</keyword>
<dbReference type="InterPro" id="IPR013324">
    <property type="entry name" value="RNA_pol_sigma_r3/r4-like"/>
</dbReference>
<evidence type="ECO:0000313" key="9">
    <source>
        <dbReference type="Proteomes" id="UP000177052"/>
    </source>
</evidence>
<evidence type="ECO:0000256" key="3">
    <source>
        <dbReference type="ARBA" id="ARBA00023082"/>
    </source>
</evidence>
<keyword evidence="2" id="KW-0805">Transcription regulation</keyword>
<organism evidence="8 9">
    <name type="scientific">Candidatus Nomurabacteria bacterium RIFCSPHIGHO2_12_FULL_37_29</name>
    <dbReference type="NCBI Taxonomy" id="1801759"/>
    <lineage>
        <taxon>Bacteria</taxon>
        <taxon>Candidatus Nomuraibacteriota</taxon>
    </lineage>
</organism>
<keyword evidence="5" id="KW-0804">Transcription</keyword>
<dbReference type="InterPro" id="IPR036388">
    <property type="entry name" value="WH-like_DNA-bd_sf"/>
</dbReference>
<dbReference type="NCBIfam" id="TIGR02937">
    <property type="entry name" value="sigma70-ECF"/>
    <property type="match status" value="1"/>
</dbReference>
<dbReference type="Proteomes" id="UP000177052">
    <property type="component" value="Unassembled WGS sequence"/>
</dbReference>
<dbReference type="PANTHER" id="PTHR43133">
    <property type="entry name" value="RNA POLYMERASE ECF-TYPE SIGMA FACTO"/>
    <property type="match status" value="1"/>
</dbReference>
<accession>A0A1F6WBF5</accession>
<evidence type="ECO:0000256" key="4">
    <source>
        <dbReference type="ARBA" id="ARBA00023125"/>
    </source>
</evidence>
<evidence type="ECO:0000256" key="2">
    <source>
        <dbReference type="ARBA" id="ARBA00023015"/>
    </source>
</evidence>
<dbReference type="InterPro" id="IPR039425">
    <property type="entry name" value="RNA_pol_sigma-70-like"/>
</dbReference>
<dbReference type="InterPro" id="IPR013325">
    <property type="entry name" value="RNA_pol_sigma_r2"/>
</dbReference>
<dbReference type="SUPFAM" id="SSF88659">
    <property type="entry name" value="Sigma3 and sigma4 domains of RNA polymerase sigma factors"/>
    <property type="match status" value="1"/>
</dbReference>
<evidence type="ECO:0000259" key="7">
    <source>
        <dbReference type="Pfam" id="PF04545"/>
    </source>
</evidence>
<comment type="caution">
    <text evidence="8">The sequence shown here is derived from an EMBL/GenBank/DDBJ whole genome shotgun (WGS) entry which is preliminary data.</text>
</comment>
<dbReference type="InterPro" id="IPR014284">
    <property type="entry name" value="RNA_pol_sigma-70_dom"/>
</dbReference>
<dbReference type="CDD" id="cd06171">
    <property type="entry name" value="Sigma70_r4"/>
    <property type="match status" value="1"/>
</dbReference>
<feature type="domain" description="RNA polymerase sigma-70 region 4" evidence="7">
    <location>
        <begin position="143"/>
        <end position="191"/>
    </location>
</feature>
<gene>
    <name evidence="8" type="ORF">A3F19_01175</name>
</gene>
<dbReference type="SUPFAM" id="SSF88946">
    <property type="entry name" value="Sigma2 domain of RNA polymerase sigma factors"/>
    <property type="match status" value="1"/>
</dbReference>
<dbReference type="GO" id="GO:0003677">
    <property type="term" value="F:DNA binding"/>
    <property type="evidence" value="ECO:0007669"/>
    <property type="project" value="UniProtKB-KW"/>
</dbReference>
<dbReference type="InterPro" id="IPR007627">
    <property type="entry name" value="RNA_pol_sigma70_r2"/>
</dbReference>
<evidence type="ECO:0000259" key="6">
    <source>
        <dbReference type="Pfam" id="PF04542"/>
    </source>
</evidence>
<evidence type="ECO:0000256" key="5">
    <source>
        <dbReference type="ARBA" id="ARBA00023163"/>
    </source>
</evidence>
<sequence>MPYAQHDFGKLNDEEIIALYKSGEKEAFKKLIDRYTIPLYNFTARITNRIDTSDIVQEIFIKIWKNLNNFDREKASFKTWIFTIARNTVIDFSRKRERLLFSDMENNSEKGLSFFEENIPDENIIPFEALQKLQDKEFLNNTLKKLLPDENEILVLHYQEDMTFDEIGKVLNKSLNTVKSKHRRTLIKLRKMLD</sequence>
<dbReference type="AlphaFoldDB" id="A0A1F6WBF5"/>
<reference evidence="8 9" key="1">
    <citation type="journal article" date="2016" name="Nat. Commun.">
        <title>Thousands of microbial genomes shed light on interconnected biogeochemical processes in an aquifer system.</title>
        <authorList>
            <person name="Anantharaman K."/>
            <person name="Brown C.T."/>
            <person name="Hug L.A."/>
            <person name="Sharon I."/>
            <person name="Castelle C.J."/>
            <person name="Probst A.J."/>
            <person name="Thomas B.C."/>
            <person name="Singh A."/>
            <person name="Wilkins M.J."/>
            <person name="Karaoz U."/>
            <person name="Brodie E.L."/>
            <person name="Williams K.H."/>
            <person name="Hubbard S.S."/>
            <person name="Banfield J.F."/>
        </authorList>
    </citation>
    <scope>NUCLEOTIDE SEQUENCE [LARGE SCALE GENOMIC DNA]</scope>
</reference>
<evidence type="ECO:0008006" key="10">
    <source>
        <dbReference type="Google" id="ProtNLM"/>
    </source>
</evidence>
<evidence type="ECO:0000313" key="8">
    <source>
        <dbReference type="EMBL" id="OGI79240.1"/>
    </source>
</evidence>
<proteinExistence type="inferred from homology"/>
<evidence type="ECO:0000256" key="1">
    <source>
        <dbReference type="ARBA" id="ARBA00010641"/>
    </source>
</evidence>
<dbReference type="Gene3D" id="1.10.1740.10">
    <property type="match status" value="1"/>
</dbReference>
<protein>
    <recommendedName>
        <fullName evidence="10">RNA polymerase subunit sigma-24</fullName>
    </recommendedName>
</protein>
<keyword evidence="4" id="KW-0238">DNA-binding</keyword>
<dbReference type="GO" id="GO:0006352">
    <property type="term" value="P:DNA-templated transcription initiation"/>
    <property type="evidence" value="ECO:0007669"/>
    <property type="project" value="InterPro"/>
</dbReference>
<comment type="similarity">
    <text evidence="1">Belongs to the sigma-70 factor family. ECF subfamily.</text>
</comment>
<dbReference type="Pfam" id="PF04545">
    <property type="entry name" value="Sigma70_r4"/>
    <property type="match status" value="1"/>
</dbReference>
<name>A0A1F6WBF5_9BACT</name>
<feature type="domain" description="RNA polymerase sigma-70 region 2" evidence="6">
    <location>
        <begin position="31"/>
        <end position="98"/>
    </location>
</feature>